<dbReference type="PROSITE" id="PS50039">
    <property type="entry name" value="FORK_HEAD_3"/>
    <property type="match status" value="1"/>
</dbReference>
<keyword evidence="10" id="KW-1185">Reference proteome</keyword>
<evidence type="ECO:0000313" key="9">
    <source>
        <dbReference type="EMBL" id="TNN14725.1"/>
    </source>
</evidence>
<name>A0A4Z2DE31_SCHJA</name>
<proteinExistence type="predicted"/>
<keyword evidence="3 6" id="KW-0238">DNA-binding</keyword>
<dbReference type="AlphaFoldDB" id="A0A4Z2DE31"/>
<comment type="caution">
    <text evidence="9">The sequence shown here is derived from an EMBL/GenBank/DDBJ whole genome shotgun (WGS) entry which is preliminary data.</text>
</comment>
<feature type="region of interest" description="Disordered" evidence="7">
    <location>
        <begin position="602"/>
        <end position="631"/>
    </location>
</feature>
<keyword evidence="5 6" id="KW-0539">Nucleus</keyword>
<dbReference type="InterPro" id="IPR018122">
    <property type="entry name" value="TF_fork_head_CS_1"/>
</dbReference>
<dbReference type="SUPFAM" id="SSF46785">
    <property type="entry name" value="Winged helix' DNA-binding domain"/>
    <property type="match status" value="1"/>
</dbReference>
<keyword evidence="4" id="KW-0804">Transcription</keyword>
<dbReference type="GO" id="GO:0043565">
    <property type="term" value="F:sequence-specific DNA binding"/>
    <property type="evidence" value="ECO:0007669"/>
    <property type="project" value="InterPro"/>
</dbReference>
<reference evidence="9 10" key="1">
    <citation type="submission" date="2019-03" db="EMBL/GenBank/DDBJ databases">
        <title>An improved genome assembly of the fluke Schistosoma japonicum.</title>
        <authorList>
            <person name="Hu W."/>
            <person name="Luo F."/>
            <person name="Yin M."/>
            <person name="Mo X."/>
            <person name="Sun C."/>
            <person name="Wu Q."/>
            <person name="Zhu B."/>
            <person name="Xiang M."/>
            <person name="Wang J."/>
            <person name="Wang Y."/>
            <person name="Zhang T."/>
            <person name="Xu B."/>
            <person name="Zheng H."/>
            <person name="Feng Z."/>
        </authorList>
    </citation>
    <scope>NUCLEOTIDE SEQUENCE [LARGE SCALE GENOMIC DNA]</scope>
    <source>
        <strain evidence="9">HuSjv2</strain>
        <tissue evidence="9">Worms</tissue>
    </source>
</reference>
<feature type="domain" description="Fork-head" evidence="8">
    <location>
        <begin position="353"/>
        <end position="447"/>
    </location>
</feature>
<evidence type="ECO:0000256" key="5">
    <source>
        <dbReference type="ARBA" id="ARBA00023242"/>
    </source>
</evidence>
<evidence type="ECO:0000256" key="2">
    <source>
        <dbReference type="ARBA" id="ARBA00023015"/>
    </source>
</evidence>
<keyword evidence="2" id="KW-0805">Transcription regulation</keyword>
<evidence type="ECO:0000313" key="10">
    <source>
        <dbReference type="Proteomes" id="UP000311919"/>
    </source>
</evidence>
<dbReference type="Proteomes" id="UP000311919">
    <property type="component" value="Unassembled WGS sequence"/>
</dbReference>
<dbReference type="PANTHER" id="PTHR45881">
    <property type="entry name" value="CHECKPOINT SUPPRESSOR 1-LIKE, ISOFORM A-RELATED"/>
    <property type="match status" value="1"/>
</dbReference>
<dbReference type="PROSITE" id="PS00657">
    <property type="entry name" value="FORK_HEAD_1"/>
    <property type="match status" value="1"/>
</dbReference>
<feature type="compositionally biased region" description="Low complexity" evidence="7">
    <location>
        <begin position="449"/>
        <end position="468"/>
    </location>
</feature>
<dbReference type="GO" id="GO:0005634">
    <property type="term" value="C:nucleus"/>
    <property type="evidence" value="ECO:0007669"/>
    <property type="project" value="UniProtKB-SubCell"/>
</dbReference>
<evidence type="ECO:0000256" key="6">
    <source>
        <dbReference type="PROSITE-ProRule" id="PRU00089"/>
    </source>
</evidence>
<comment type="subcellular location">
    <subcellularLocation>
        <location evidence="1 6">Nucleus</location>
    </subcellularLocation>
</comment>
<dbReference type="InterPro" id="IPR001766">
    <property type="entry name" value="Fork_head_dom"/>
</dbReference>
<dbReference type="GO" id="GO:0003700">
    <property type="term" value="F:DNA-binding transcription factor activity"/>
    <property type="evidence" value="ECO:0007669"/>
    <property type="project" value="InterPro"/>
</dbReference>
<feature type="DNA-binding region" description="Fork-head" evidence="6">
    <location>
        <begin position="353"/>
        <end position="447"/>
    </location>
</feature>
<evidence type="ECO:0000256" key="7">
    <source>
        <dbReference type="SAM" id="MobiDB-lite"/>
    </source>
</evidence>
<sequence>MGRPEFVLLADGCKLRFPSTNIVLIVEVVELEPFCHPKKRASLRSSLDHTSQDELALSSDPKYRNITKPFISPILRPKGFEESSNPSVFWESENCQTASKEKISVSCDKPNSSEQNSVPASPFCNLQNVTKSNCALLPTEPLFIQTDHNFNLPAIRAATKVLQNLIQSDTKPRSNIDDGESLFQDGTSGMAAKMDQIARLFAFNSLAQLAEFDSHKGTTTSLPNLTDTSFDQLCNSGSNELNYSAFDNSLSDLMKNHFPLSNSPEPSNMKKSNLIEQTNTLTVDDDLDDTTDSGTVTIHQDVTTCCNSNRDSVDNDNNSQNDCGNQVNESNVNQLAANLASTTSIDRGSAFRKPPYSYAQLIIQAIASAPNQRLTLADIYAHISKTFPYYKPHEKGWQNSIRHNLSLNRYFIRVPRSHSEPGKGAFWQLDPYCETCLISQAFRKRRQTSSKSSSSSADLNQNNNNNIDDNNDPHNRYEGDEGDDDDVEHEDRDGEQGCINDNNSNNNNTVDDGNSTFPLTGVSQHSNHQNIQMSANINNHLFNNMTSYFSNNSINNSSTTSLSSTPQCIFEQANYLKQQQNHQPHHLSSSFHPDSLCMSNSPSSIMLSSNEHRQSEPSTALHDSRGSSTASGDCLTTVVKVILVYSVQQFLVTFPFVQW</sequence>
<dbReference type="PROSITE" id="PS00658">
    <property type="entry name" value="FORK_HEAD_2"/>
    <property type="match status" value="1"/>
</dbReference>
<dbReference type="PRINTS" id="PR00053">
    <property type="entry name" value="FORKHEAD"/>
</dbReference>
<dbReference type="Pfam" id="PF00250">
    <property type="entry name" value="Forkhead"/>
    <property type="match status" value="1"/>
</dbReference>
<dbReference type="InterPro" id="IPR030456">
    <property type="entry name" value="TF_fork_head_CS_2"/>
</dbReference>
<dbReference type="GO" id="GO:0006357">
    <property type="term" value="P:regulation of transcription by RNA polymerase II"/>
    <property type="evidence" value="ECO:0007669"/>
    <property type="project" value="UniProtKB-ARBA"/>
</dbReference>
<feature type="compositionally biased region" description="Low complexity" evidence="7">
    <location>
        <begin position="500"/>
        <end position="514"/>
    </location>
</feature>
<evidence type="ECO:0000259" key="8">
    <source>
        <dbReference type="PROSITE" id="PS50039"/>
    </source>
</evidence>
<organism evidence="9 10">
    <name type="scientific">Schistosoma japonicum</name>
    <name type="common">Blood fluke</name>
    <dbReference type="NCBI Taxonomy" id="6182"/>
    <lineage>
        <taxon>Eukaryota</taxon>
        <taxon>Metazoa</taxon>
        <taxon>Spiralia</taxon>
        <taxon>Lophotrochozoa</taxon>
        <taxon>Platyhelminthes</taxon>
        <taxon>Trematoda</taxon>
        <taxon>Digenea</taxon>
        <taxon>Strigeidida</taxon>
        <taxon>Schistosomatoidea</taxon>
        <taxon>Schistosomatidae</taxon>
        <taxon>Schistosoma</taxon>
    </lineage>
</organism>
<evidence type="ECO:0000256" key="3">
    <source>
        <dbReference type="ARBA" id="ARBA00023125"/>
    </source>
</evidence>
<dbReference type="SMART" id="SM00339">
    <property type="entry name" value="FH"/>
    <property type="match status" value="1"/>
</dbReference>
<feature type="region of interest" description="Disordered" evidence="7">
    <location>
        <begin position="447"/>
        <end position="523"/>
    </location>
</feature>
<evidence type="ECO:0000256" key="4">
    <source>
        <dbReference type="ARBA" id="ARBA00023163"/>
    </source>
</evidence>
<dbReference type="STRING" id="6182.A0A4Z2DE31"/>
<dbReference type="OrthoDB" id="691130at2759"/>
<feature type="non-terminal residue" evidence="9">
    <location>
        <position position="659"/>
    </location>
</feature>
<dbReference type="FunFam" id="1.10.10.10:FF:000030">
    <property type="entry name" value="Forkhead box protein K2"/>
    <property type="match status" value="1"/>
</dbReference>
<gene>
    <name evidence="9" type="ORF">EWB00_001895</name>
</gene>
<dbReference type="InterPro" id="IPR036388">
    <property type="entry name" value="WH-like_DNA-bd_sf"/>
</dbReference>
<evidence type="ECO:0000256" key="1">
    <source>
        <dbReference type="ARBA" id="ARBA00004123"/>
    </source>
</evidence>
<accession>A0A4Z2DE31</accession>
<dbReference type="InterPro" id="IPR036390">
    <property type="entry name" value="WH_DNA-bd_sf"/>
</dbReference>
<dbReference type="Gene3D" id="1.10.10.10">
    <property type="entry name" value="Winged helix-like DNA-binding domain superfamily/Winged helix DNA-binding domain"/>
    <property type="match status" value="1"/>
</dbReference>
<dbReference type="EMBL" id="SKCS01000166">
    <property type="protein sequence ID" value="TNN14725.1"/>
    <property type="molecule type" value="Genomic_DNA"/>
</dbReference>
<dbReference type="PANTHER" id="PTHR45881:SF6">
    <property type="entry name" value="FORK-HEAD DOMAIN-CONTAINING PROTEIN"/>
    <property type="match status" value="1"/>
</dbReference>
<protein>
    <submittedName>
        <fullName evidence="9">Forkhead box protein</fullName>
    </submittedName>
</protein>